<evidence type="ECO:0000313" key="7">
    <source>
        <dbReference type="EMBL" id="KAJ3123231.1"/>
    </source>
</evidence>
<reference evidence="7" key="1">
    <citation type="submission" date="2020-05" db="EMBL/GenBank/DDBJ databases">
        <title>Phylogenomic resolution of chytrid fungi.</title>
        <authorList>
            <person name="Stajich J.E."/>
            <person name="Amses K."/>
            <person name="Simmons R."/>
            <person name="Seto K."/>
            <person name="Myers J."/>
            <person name="Bonds A."/>
            <person name="Quandt C.A."/>
            <person name="Barry K."/>
            <person name="Liu P."/>
            <person name="Grigoriev I."/>
            <person name="Longcore J.E."/>
            <person name="James T.Y."/>
        </authorList>
    </citation>
    <scope>NUCLEOTIDE SEQUENCE</scope>
    <source>
        <strain evidence="7">JEL0513</strain>
    </source>
</reference>
<feature type="domain" description="Aminotransferase class I/classII large" evidence="6">
    <location>
        <begin position="106"/>
        <end position="435"/>
    </location>
</feature>
<keyword evidence="8" id="KW-1185">Reference proteome</keyword>
<dbReference type="Proteomes" id="UP001211907">
    <property type="component" value="Unassembled WGS sequence"/>
</dbReference>
<dbReference type="InterPro" id="IPR015422">
    <property type="entry name" value="PyrdxlP-dep_Trfase_small"/>
</dbReference>
<evidence type="ECO:0000256" key="5">
    <source>
        <dbReference type="RuleBase" id="RU003693"/>
    </source>
</evidence>
<evidence type="ECO:0000256" key="1">
    <source>
        <dbReference type="ARBA" id="ARBA00001933"/>
    </source>
</evidence>
<dbReference type="PANTHER" id="PTHR13693:SF77">
    <property type="entry name" value="8-AMINO-7-OXONONANOATE SYNTHASE"/>
    <property type="match status" value="1"/>
</dbReference>
<dbReference type="InterPro" id="IPR001917">
    <property type="entry name" value="Aminotrans_II_pyridoxalP_BS"/>
</dbReference>
<name>A0AAD5XI52_9FUNG</name>
<protein>
    <recommendedName>
        <fullName evidence="6">Aminotransferase class I/classII large domain-containing protein</fullName>
    </recommendedName>
</protein>
<dbReference type="PROSITE" id="PS00599">
    <property type="entry name" value="AA_TRANSFER_CLASS_2"/>
    <property type="match status" value="1"/>
</dbReference>
<evidence type="ECO:0000259" key="6">
    <source>
        <dbReference type="Pfam" id="PF00155"/>
    </source>
</evidence>
<dbReference type="AlphaFoldDB" id="A0AAD5XI52"/>
<comment type="similarity">
    <text evidence="2">Belongs to the class-II pyridoxal-phosphate-dependent aminotransferase family. BioF subfamily.</text>
</comment>
<evidence type="ECO:0000256" key="3">
    <source>
        <dbReference type="ARBA" id="ARBA00022679"/>
    </source>
</evidence>
<dbReference type="Gene3D" id="3.90.1150.10">
    <property type="entry name" value="Aspartate Aminotransferase, domain 1"/>
    <property type="match status" value="1"/>
</dbReference>
<evidence type="ECO:0000313" key="8">
    <source>
        <dbReference type="Proteomes" id="UP001211907"/>
    </source>
</evidence>
<dbReference type="InterPro" id="IPR015421">
    <property type="entry name" value="PyrdxlP-dep_Trfase_major"/>
</dbReference>
<gene>
    <name evidence="7" type="ORF">HK100_011683</name>
</gene>
<organism evidence="7 8">
    <name type="scientific">Physocladia obscura</name>
    <dbReference type="NCBI Taxonomy" id="109957"/>
    <lineage>
        <taxon>Eukaryota</taxon>
        <taxon>Fungi</taxon>
        <taxon>Fungi incertae sedis</taxon>
        <taxon>Chytridiomycota</taxon>
        <taxon>Chytridiomycota incertae sedis</taxon>
        <taxon>Chytridiomycetes</taxon>
        <taxon>Chytridiales</taxon>
        <taxon>Chytriomycetaceae</taxon>
        <taxon>Physocladia</taxon>
    </lineage>
</organism>
<dbReference type="InterPro" id="IPR015424">
    <property type="entry name" value="PyrdxlP-dep_Trfase"/>
</dbReference>
<dbReference type="SUPFAM" id="SSF53383">
    <property type="entry name" value="PLP-dependent transferases"/>
    <property type="match status" value="1"/>
</dbReference>
<comment type="cofactor">
    <cofactor evidence="1 5">
        <name>pyridoxal 5'-phosphate</name>
        <dbReference type="ChEBI" id="CHEBI:597326"/>
    </cofactor>
</comment>
<dbReference type="Pfam" id="PF00155">
    <property type="entry name" value="Aminotran_1_2"/>
    <property type="match status" value="1"/>
</dbReference>
<sequence length="474" mass="51264">MDRRLSEKNRNELDAQHAAVLRSRDRRGLLRRLRVAAAGSADFSSNDYLGLGRSEQVHNLFVAQLSNSIVPPSASESISKSVPKLKSAFDIPASGLSTITTMGVRNGSGGSRLLAGDSHVARALESRLAAFHDASSALLFNSGWDANSAMLAVASHEHGSILFDELIHASMHEGLRRVRPSVAVESFRHNNTKSLASLVDQHCKRITASPNPTAGILVVVEALYSMDGDCAPLPEIVAIKRRLGDRAGGIHIIVDEAHSSGVCGQNGRGLVYQFNLQSDIYARLHTFGKALGQHGAVVLCSPIFREYLINYARPLIYSTSLPYHSLTAINVAYDVLEQRADELQDGLRALILHFRSTLTAKIFPLGMSAIDSQTPIQGIIISGNDRVSLVCERLQSAGYDVRPIRSPTVPKGSERLRICLHAYNTVAEIDGLISEIQAALIIEESEFGSKGEKRLGKFQTGGGQFVNGLATSKL</sequence>
<dbReference type="GO" id="GO:0009102">
    <property type="term" value="P:biotin biosynthetic process"/>
    <property type="evidence" value="ECO:0007669"/>
    <property type="project" value="TreeGrafter"/>
</dbReference>
<keyword evidence="4 5" id="KW-0663">Pyridoxal phosphate</keyword>
<evidence type="ECO:0000256" key="4">
    <source>
        <dbReference type="ARBA" id="ARBA00022898"/>
    </source>
</evidence>
<accession>A0AAD5XI52</accession>
<evidence type="ECO:0000256" key="2">
    <source>
        <dbReference type="ARBA" id="ARBA00010008"/>
    </source>
</evidence>
<dbReference type="GO" id="GO:0030170">
    <property type="term" value="F:pyridoxal phosphate binding"/>
    <property type="evidence" value="ECO:0007669"/>
    <property type="project" value="InterPro"/>
</dbReference>
<dbReference type="GO" id="GO:0016740">
    <property type="term" value="F:transferase activity"/>
    <property type="evidence" value="ECO:0007669"/>
    <property type="project" value="UniProtKB-KW"/>
</dbReference>
<dbReference type="EMBL" id="JADGJH010000751">
    <property type="protein sequence ID" value="KAJ3123231.1"/>
    <property type="molecule type" value="Genomic_DNA"/>
</dbReference>
<dbReference type="Gene3D" id="3.40.640.10">
    <property type="entry name" value="Type I PLP-dependent aspartate aminotransferase-like (Major domain)"/>
    <property type="match status" value="1"/>
</dbReference>
<proteinExistence type="inferred from homology"/>
<dbReference type="InterPro" id="IPR004839">
    <property type="entry name" value="Aminotransferase_I/II_large"/>
</dbReference>
<dbReference type="PANTHER" id="PTHR13693">
    <property type="entry name" value="CLASS II AMINOTRANSFERASE/8-AMINO-7-OXONONANOATE SYNTHASE"/>
    <property type="match status" value="1"/>
</dbReference>
<dbReference type="InterPro" id="IPR050087">
    <property type="entry name" value="AON_synthase_class-II"/>
</dbReference>
<comment type="caution">
    <text evidence="7">The sequence shown here is derived from an EMBL/GenBank/DDBJ whole genome shotgun (WGS) entry which is preliminary data.</text>
</comment>
<keyword evidence="3" id="KW-0808">Transferase</keyword>